<name>A0ABQ5KIE7_9EUKA</name>
<evidence type="ECO:0000256" key="1">
    <source>
        <dbReference type="SAM" id="Coils"/>
    </source>
</evidence>
<dbReference type="Proteomes" id="UP001057375">
    <property type="component" value="Unassembled WGS sequence"/>
</dbReference>
<feature type="region of interest" description="Disordered" evidence="2">
    <location>
        <begin position="498"/>
        <end position="525"/>
    </location>
</feature>
<evidence type="ECO:0000256" key="2">
    <source>
        <dbReference type="SAM" id="MobiDB-lite"/>
    </source>
</evidence>
<sequence length="652" mass="74211">MCLSCGICPIDLEWGKSKREMEEEGEKGGENICMRLKYNYSPNTSSIFSFEKDRIRVPPLCVIKDISNTIISHGIRRLVQGEKEEEEEKKEEGEITQRIVICDLYELFMNNVHRQEEKQKKKEIDWQRKKEEEEAEILIRLDEQEEKQSRRERDRIMAENPKESNVQLASKANLQFREAKGRKEIYSIDSFLPDISSISSHFHEHSHEKYLFLNIIIDELVSFHFIRDFSESFHVPISCIPASFSKKIFSNHVEAHCTKTKSISGKVRNMWKLIPQICSIISECWLVNSLHEQTHGNNIVLCSCVMLDIPKINSMFSSSSSSSSSSFSSQKEFRTFVCGCVAIGISCVCEIMKQRVQRVMSKTKNFSLSIFFLLPTKSTSLALHQDIEKVISVWKKKYSHQSEKLSIVLKPIDWPIIQDVNEIEYINLFRQMVESTLLSSSSSSSFRCQRESMRPKVRSRERQIMNTSVTQDLNLEQYPINKERGSDKKRIRKNVTMTTPKVKKSQQQCSVESKPHTCEAPSNAASTSSLLFGSDSSTPSKSLLTPNSSLIIRESSDKSLALEAPLTPFTPRSLSADISLVVLGTPGRMKNGQRRVIKPCEKGVLNLVACKGGQTRLGFVKSGEKTLYGSKGKKKGSRDLTRQTKGGNKTIK</sequence>
<feature type="compositionally biased region" description="Polar residues" evidence="2">
    <location>
        <begin position="643"/>
        <end position="652"/>
    </location>
</feature>
<organism evidence="3 4">
    <name type="scientific">Aduncisulcus paluster</name>
    <dbReference type="NCBI Taxonomy" id="2918883"/>
    <lineage>
        <taxon>Eukaryota</taxon>
        <taxon>Metamonada</taxon>
        <taxon>Carpediemonas-like organisms</taxon>
        <taxon>Aduncisulcus</taxon>
    </lineage>
</organism>
<accession>A0ABQ5KIE7</accession>
<keyword evidence="4" id="KW-1185">Reference proteome</keyword>
<reference evidence="3" key="1">
    <citation type="submission" date="2022-03" db="EMBL/GenBank/DDBJ databases">
        <title>Draft genome sequence of Aduncisulcus paluster, a free-living microaerophilic Fornicata.</title>
        <authorList>
            <person name="Yuyama I."/>
            <person name="Kume K."/>
            <person name="Tamura T."/>
            <person name="Inagaki Y."/>
            <person name="Hashimoto T."/>
        </authorList>
    </citation>
    <scope>NUCLEOTIDE SEQUENCE</scope>
    <source>
        <strain evidence="3">NY0171</strain>
    </source>
</reference>
<feature type="region of interest" description="Disordered" evidence="2">
    <location>
        <begin position="627"/>
        <end position="652"/>
    </location>
</feature>
<feature type="compositionally biased region" description="Polar residues" evidence="2">
    <location>
        <begin position="498"/>
        <end position="511"/>
    </location>
</feature>
<dbReference type="CDD" id="cd22249">
    <property type="entry name" value="UDM1_RNF168_RNF169-like"/>
    <property type="match status" value="1"/>
</dbReference>
<feature type="coiled-coil region" evidence="1">
    <location>
        <begin position="114"/>
        <end position="148"/>
    </location>
</feature>
<protein>
    <submittedName>
        <fullName evidence="3">Uncharacterized protein</fullName>
    </submittedName>
</protein>
<keyword evidence="1" id="KW-0175">Coiled coil</keyword>
<evidence type="ECO:0000313" key="3">
    <source>
        <dbReference type="EMBL" id="GKT31686.1"/>
    </source>
</evidence>
<proteinExistence type="predicted"/>
<dbReference type="EMBL" id="BQXS01009718">
    <property type="protein sequence ID" value="GKT31686.1"/>
    <property type="molecule type" value="Genomic_DNA"/>
</dbReference>
<comment type="caution">
    <text evidence="3">The sequence shown here is derived from an EMBL/GenBank/DDBJ whole genome shotgun (WGS) entry which is preliminary data.</text>
</comment>
<evidence type="ECO:0000313" key="4">
    <source>
        <dbReference type="Proteomes" id="UP001057375"/>
    </source>
</evidence>
<gene>
    <name evidence="3" type="ORF">ADUPG1_006064</name>
</gene>